<accession>A0AAD1U1I9</accession>
<dbReference type="InterPro" id="IPR013083">
    <property type="entry name" value="Znf_RING/FYVE/PHD"/>
</dbReference>
<dbReference type="GO" id="GO:0004842">
    <property type="term" value="F:ubiquitin-protein transferase activity"/>
    <property type="evidence" value="ECO:0007669"/>
    <property type="project" value="InterPro"/>
</dbReference>
<dbReference type="Proteomes" id="UP001295684">
    <property type="component" value="Unassembled WGS sequence"/>
</dbReference>
<dbReference type="EMBL" id="CAMPGE010001475">
    <property type="protein sequence ID" value="CAI2360265.1"/>
    <property type="molecule type" value="Genomic_DNA"/>
</dbReference>
<organism evidence="2 3">
    <name type="scientific">Euplotes crassus</name>
    <dbReference type="NCBI Taxonomy" id="5936"/>
    <lineage>
        <taxon>Eukaryota</taxon>
        <taxon>Sar</taxon>
        <taxon>Alveolata</taxon>
        <taxon>Ciliophora</taxon>
        <taxon>Intramacronucleata</taxon>
        <taxon>Spirotrichea</taxon>
        <taxon>Hypotrichia</taxon>
        <taxon>Euplotida</taxon>
        <taxon>Euplotidae</taxon>
        <taxon>Moneuplotes</taxon>
    </lineage>
</organism>
<dbReference type="InterPro" id="IPR003613">
    <property type="entry name" value="Ubox_domain"/>
</dbReference>
<evidence type="ECO:0000259" key="1">
    <source>
        <dbReference type="Pfam" id="PF04564"/>
    </source>
</evidence>
<name>A0AAD1U1I9_EUPCR</name>
<proteinExistence type="predicted"/>
<dbReference type="SUPFAM" id="SSF57850">
    <property type="entry name" value="RING/U-box"/>
    <property type="match status" value="1"/>
</dbReference>
<feature type="domain" description="U-box" evidence="1">
    <location>
        <begin position="96"/>
        <end position="137"/>
    </location>
</feature>
<comment type="caution">
    <text evidence="2">The sequence shown here is derived from an EMBL/GenBank/DDBJ whole genome shotgun (WGS) entry which is preliminary data.</text>
</comment>
<protein>
    <recommendedName>
        <fullName evidence="1">U-box domain-containing protein</fullName>
    </recommendedName>
</protein>
<evidence type="ECO:0000313" key="3">
    <source>
        <dbReference type="Proteomes" id="UP001295684"/>
    </source>
</evidence>
<dbReference type="CDD" id="cd16453">
    <property type="entry name" value="RING-Ubox"/>
    <property type="match status" value="1"/>
</dbReference>
<gene>
    <name evidence="2" type="ORF">ECRASSUSDP1_LOCUS1564</name>
</gene>
<dbReference type="GO" id="GO:0016567">
    <property type="term" value="P:protein ubiquitination"/>
    <property type="evidence" value="ECO:0007669"/>
    <property type="project" value="InterPro"/>
</dbReference>
<sequence>MSKSIVSKICLKSVKEKICEKKNSAELKKLMILANKSAKNAPSAPKIGSESGPISMIVLEDRDHCEHCCIDKHHRCFLEKYFDKYYDLAEKLEQLLVCPISYEIVRHPAITPSGNLIDSKVLERLIKEKKPDPFNRNLSLDFLITDRFAIEVMKLIY</sequence>
<reference evidence="2" key="1">
    <citation type="submission" date="2023-07" db="EMBL/GenBank/DDBJ databases">
        <authorList>
            <consortium name="AG Swart"/>
            <person name="Singh M."/>
            <person name="Singh A."/>
            <person name="Seah K."/>
            <person name="Emmerich C."/>
        </authorList>
    </citation>
    <scope>NUCLEOTIDE SEQUENCE</scope>
    <source>
        <strain evidence="2">DP1</strain>
    </source>
</reference>
<dbReference type="AlphaFoldDB" id="A0AAD1U1I9"/>
<dbReference type="Pfam" id="PF04564">
    <property type="entry name" value="U-box"/>
    <property type="match status" value="1"/>
</dbReference>
<evidence type="ECO:0000313" key="2">
    <source>
        <dbReference type="EMBL" id="CAI2360265.1"/>
    </source>
</evidence>
<dbReference type="Gene3D" id="3.30.40.10">
    <property type="entry name" value="Zinc/RING finger domain, C3HC4 (zinc finger)"/>
    <property type="match status" value="1"/>
</dbReference>
<keyword evidence="3" id="KW-1185">Reference proteome</keyword>